<keyword evidence="1" id="KW-0812">Transmembrane</keyword>
<dbReference type="InterPro" id="IPR052529">
    <property type="entry name" value="Bact_Transport_Assoc"/>
</dbReference>
<dbReference type="Pfam" id="PF04235">
    <property type="entry name" value="DUF418"/>
    <property type="match status" value="1"/>
</dbReference>
<feature type="transmembrane region" description="Helical" evidence="1">
    <location>
        <begin position="142"/>
        <end position="163"/>
    </location>
</feature>
<feature type="domain" description="DUF418" evidence="2">
    <location>
        <begin position="220"/>
        <end position="367"/>
    </location>
</feature>
<keyword evidence="1" id="KW-0472">Membrane</keyword>
<dbReference type="RefSeq" id="WP_058845268.1">
    <property type="nucleotide sequence ID" value="NZ_PDFK01000004.1"/>
</dbReference>
<feature type="transmembrane region" description="Helical" evidence="1">
    <location>
        <begin position="239"/>
        <end position="259"/>
    </location>
</feature>
<dbReference type="EMBL" id="PDFK01000004">
    <property type="protein sequence ID" value="PKU50976.1"/>
    <property type="molecule type" value="Genomic_DNA"/>
</dbReference>
<dbReference type="Proteomes" id="UP000234956">
    <property type="component" value="Unassembled WGS sequence"/>
</dbReference>
<dbReference type="PANTHER" id="PTHR30590">
    <property type="entry name" value="INNER MEMBRANE PROTEIN"/>
    <property type="match status" value="1"/>
</dbReference>
<proteinExistence type="predicted"/>
<protein>
    <submittedName>
        <fullName evidence="3">DUF418 domain-containing protein</fullName>
    </submittedName>
</protein>
<evidence type="ECO:0000259" key="2">
    <source>
        <dbReference type="Pfam" id="PF04235"/>
    </source>
</evidence>
<feature type="transmembrane region" description="Helical" evidence="1">
    <location>
        <begin position="305"/>
        <end position="324"/>
    </location>
</feature>
<feature type="transmembrane region" description="Helical" evidence="1">
    <location>
        <begin position="118"/>
        <end position="135"/>
    </location>
</feature>
<feature type="transmembrane region" description="Helical" evidence="1">
    <location>
        <begin position="52"/>
        <end position="73"/>
    </location>
</feature>
<feature type="transmembrane region" description="Helical" evidence="1">
    <location>
        <begin position="12"/>
        <end position="32"/>
    </location>
</feature>
<evidence type="ECO:0000313" key="3">
    <source>
        <dbReference type="EMBL" id="PKU50976.1"/>
    </source>
</evidence>
<organism evidence="3 4">
    <name type="scientific">Lysinibacillus fusiformis</name>
    <dbReference type="NCBI Taxonomy" id="28031"/>
    <lineage>
        <taxon>Bacteria</taxon>
        <taxon>Bacillati</taxon>
        <taxon>Bacillota</taxon>
        <taxon>Bacilli</taxon>
        <taxon>Bacillales</taxon>
        <taxon>Bacillaceae</taxon>
        <taxon>Lysinibacillus</taxon>
    </lineage>
</organism>
<dbReference type="InterPro" id="IPR007349">
    <property type="entry name" value="DUF418"/>
</dbReference>
<dbReference type="PANTHER" id="PTHR30590:SF2">
    <property type="entry name" value="INNER MEMBRANE PROTEIN"/>
    <property type="match status" value="1"/>
</dbReference>
<evidence type="ECO:0000313" key="4">
    <source>
        <dbReference type="Proteomes" id="UP000234956"/>
    </source>
</evidence>
<reference evidence="3 4" key="1">
    <citation type="submission" date="2017-10" db="EMBL/GenBank/DDBJ databases">
        <title>Draft genome of Lysinibacillus fusiformis strain Juneja, a laboratory-derived pathogen of Drosophila melanogaster.</title>
        <authorList>
            <person name="Smith B.R."/>
            <person name="Unckless R.L."/>
        </authorList>
    </citation>
    <scope>NUCLEOTIDE SEQUENCE [LARGE SCALE GENOMIC DNA]</scope>
    <source>
        <strain evidence="3 4">Juneja</strain>
    </source>
</reference>
<accession>A0A2I0UY99</accession>
<sequence>MQMQQRLPFIDMLRGFAVLGTLGTNIWIFAYLGDLSYITTSNYSGWWSFQDFLRMVVLFFVNGKLLGLLTIMFGVGLQLKYQQALRRGNAWPGVYLWIIVFLGLEGLLHYTLVMEYDILMSYAATAFIVAFLIRLGNKAMTWAFYLFGSFHVLLILLIFISTLQGIGVSFNGMESVATLYENGSWLAQVQHRLINFLFYRSEAIFIIPMNIFLFLLGVKLMRNDVFSQTDRGRQIRQKLFTIGIYIGIPLNLLIFIPGGLFDFPVRYLCAPILSIGYIGILGKLVEYKRFNWLWQRFAQVGKMSLSCYVLQNILASFIFYGWGLGLGGHVNSVIVICIWLTLSFLQLVMASIWLQHFQLGPMEWIRQKSIRAMTQQFATKEGVRNKNIS</sequence>
<feature type="transmembrane region" description="Helical" evidence="1">
    <location>
        <begin position="94"/>
        <end position="112"/>
    </location>
</feature>
<gene>
    <name evidence="3" type="ORF">CRI88_14965</name>
</gene>
<name>A0A2I0UY99_9BACI</name>
<evidence type="ECO:0000256" key="1">
    <source>
        <dbReference type="SAM" id="Phobius"/>
    </source>
</evidence>
<keyword evidence="1" id="KW-1133">Transmembrane helix</keyword>
<comment type="caution">
    <text evidence="3">The sequence shown here is derived from an EMBL/GenBank/DDBJ whole genome shotgun (WGS) entry which is preliminary data.</text>
</comment>
<feature type="transmembrane region" description="Helical" evidence="1">
    <location>
        <begin position="197"/>
        <end position="218"/>
    </location>
</feature>
<feature type="transmembrane region" description="Helical" evidence="1">
    <location>
        <begin position="330"/>
        <end position="354"/>
    </location>
</feature>
<feature type="transmembrane region" description="Helical" evidence="1">
    <location>
        <begin position="265"/>
        <end position="285"/>
    </location>
</feature>
<dbReference type="AlphaFoldDB" id="A0A2I0UY99"/>